<evidence type="ECO:0000313" key="3">
    <source>
        <dbReference type="Proteomes" id="UP001153555"/>
    </source>
</evidence>
<keyword evidence="3" id="KW-1185">Reference proteome</keyword>
<evidence type="ECO:0000313" key="2">
    <source>
        <dbReference type="EMBL" id="CAA0807110.1"/>
    </source>
</evidence>
<accession>A0A9N7MIT0</accession>
<dbReference type="AlphaFoldDB" id="A0A9N7MIT0"/>
<sequence>MSSWNFVSEDNIRGRNQKGGALWARVHQLYHEHQAEKPDELSERNIQSLKGRWKRLNENANKWVAAYQEACSRRRSGMNKNDVEKEAQTIYEAGGSKFMDLTVFNEVMCKHPKWALTSYHDRTHFRPENEKCDDEESRGSSKRSKTSEDVEHSMPSSAETPSTGNSNISRPIGRDKAKKKGKGKISQSDFANEFTVELRALRLSRDNEAELMKNVSNAKIELEREKIHAGNIKMHQRTLNTLLAKSHLSADEEELKRRPMEIVFGS</sequence>
<comment type="caution">
    <text evidence="2">The sequence shown here is derived from an EMBL/GenBank/DDBJ whole genome shotgun (WGS) entry which is preliminary data.</text>
</comment>
<feature type="region of interest" description="Disordered" evidence="1">
    <location>
        <begin position="126"/>
        <end position="186"/>
    </location>
</feature>
<dbReference type="EMBL" id="CACSLK010000984">
    <property type="protein sequence ID" value="CAA0807110.1"/>
    <property type="molecule type" value="Genomic_DNA"/>
</dbReference>
<proteinExistence type="predicted"/>
<organism evidence="2 3">
    <name type="scientific">Striga hermonthica</name>
    <name type="common">Purple witchweed</name>
    <name type="synonym">Buchnera hermonthica</name>
    <dbReference type="NCBI Taxonomy" id="68872"/>
    <lineage>
        <taxon>Eukaryota</taxon>
        <taxon>Viridiplantae</taxon>
        <taxon>Streptophyta</taxon>
        <taxon>Embryophyta</taxon>
        <taxon>Tracheophyta</taxon>
        <taxon>Spermatophyta</taxon>
        <taxon>Magnoliopsida</taxon>
        <taxon>eudicotyledons</taxon>
        <taxon>Gunneridae</taxon>
        <taxon>Pentapetalae</taxon>
        <taxon>asterids</taxon>
        <taxon>lamiids</taxon>
        <taxon>Lamiales</taxon>
        <taxon>Orobanchaceae</taxon>
        <taxon>Buchnereae</taxon>
        <taxon>Striga</taxon>
    </lineage>
</organism>
<protein>
    <submittedName>
        <fullName evidence="2">DNA binding</fullName>
    </submittedName>
</protein>
<feature type="compositionally biased region" description="Polar residues" evidence="1">
    <location>
        <begin position="154"/>
        <end position="169"/>
    </location>
</feature>
<evidence type="ECO:0000256" key="1">
    <source>
        <dbReference type="SAM" id="MobiDB-lite"/>
    </source>
</evidence>
<reference evidence="2" key="1">
    <citation type="submission" date="2019-12" db="EMBL/GenBank/DDBJ databases">
        <authorList>
            <person name="Scholes J."/>
        </authorList>
    </citation>
    <scope>NUCLEOTIDE SEQUENCE</scope>
</reference>
<name>A0A9N7MIT0_STRHE</name>
<dbReference type="OrthoDB" id="908940at2759"/>
<dbReference type="Proteomes" id="UP001153555">
    <property type="component" value="Unassembled WGS sequence"/>
</dbReference>
<dbReference type="PANTHER" id="PTHR45023:SF4">
    <property type="entry name" value="GLYCINE-RICH PROTEIN-RELATED"/>
    <property type="match status" value="1"/>
</dbReference>
<gene>
    <name evidence="2" type="ORF">SHERM_09977</name>
</gene>
<dbReference type="PANTHER" id="PTHR45023">
    <property type="match status" value="1"/>
</dbReference>